<evidence type="ECO:0000259" key="3">
    <source>
        <dbReference type="Pfam" id="PF13007"/>
    </source>
</evidence>
<dbReference type="Proteomes" id="UP000254040">
    <property type="component" value="Unassembled WGS sequence"/>
</dbReference>
<feature type="domain" description="Transposase IS66 central" evidence="1">
    <location>
        <begin position="175"/>
        <end position="459"/>
    </location>
</feature>
<dbReference type="InterPro" id="IPR024474">
    <property type="entry name" value="Znf_dom_IS66"/>
</dbReference>
<dbReference type="Pfam" id="PF03050">
    <property type="entry name" value="DDE_Tnp_IS66"/>
    <property type="match status" value="1"/>
</dbReference>
<dbReference type="InterPro" id="IPR004291">
    <property type="entry name" value="Transposase_IS66_central"/>
</dbReference>
<name>A0A378JXC9_9GAMM</name>
<dbReference type="EMBL" id="UGOG01000001">
    <property type="protein sequence ID" value="STX61731.1"/>
    <property type="molecule type" value="Genomic_DNA"/>
</dbReference>
<dbReference type="STRING" id="39962.Lmor_0487"/>
<dbReference type="Pfam" id="PF13005">
    <property type="entry name" value="zf-IS66"/>
    <property type="match status" value="1"/>
</dbReference>
<protein>
    <submittedName>
        <fullName evidence="5 7">Transposase</fullName>
    </submittedName>
</protein>
<feature type="domain" description="Transposase TnpC homeodomain" evidence="3">
    <location>
        <begin position="33"/>
        <end position="107"/>
    </location>
</feature>
<evidence type="ECO:0000259" key="1">
    <source>
        <dbReference type="Pfam" id="PF03050"/>
    </source>
</evidence>
<evidence type="ECO:0000259" key="2">
    <source>
        <dbReference type="Pfam" id="PF13005"/>
    </source>
</evidence>
<reference evidence="7 10" key="2">
    <citation type="submission" date="2018-06" db="EMBL/GenBank/DDBJ databases">
        <authorList>
            <consortium name="Pathogen Informatics"/>
            <person name="Doyle S."/>
        </authorList>
    </citation>
    <scope>NUCLEOTIDE SEQUENCE [LARGE SCALE GENOMIC DNA]</scope>
    <source>
        <strain evidence="7 10">NCTC12239</strain>
    </source>
</reference>
<gene>
    <name evidence="5" type="ORF">Lmor_0487</name>
    <name evidence="6" type="ORF">NCTC12239_00074</name>
    <name evidence="7" type="ORF">NCTC12239_00606</name>
    <name evidence="8" type="ORF">NCTC12239_00648</name>
</gene>
<dbReference type="AlphaFoldDB" id="A0A378JXC9"/>
<proteinExistence type="predicted"/>
<evidence type="ECO:0000259" key="4">
    <source>
        <dbReference type="Pfam" id="PF13817"/>
    </source>
</evidence>
<feature type="domain" description="Transposase IS66 C-terminal" evidence="4">
    <location>
        <begin position="466"/>
        <end position="504"/>
    </location>
</feature>
<evidence type="ECO:0000313" key="5">
    <source>
        <dbReference type="EMBL" id="KTD37624.1"/>
    </source>
</evidence>
<dbReference type="Pfam" id="PF13007">
    <property type="entry name" value="LZ_Tnp_IS66"/>
    <property type="match status" value="1"/>
</dbReference>
<evidence type="ECO:0000313" key="9">
    <source>
        <dbReference type="Proteomes" id="UP000054985"/>
    </source>
</evidence>
<dbReference type="PANTHER" id="PTHR33678">
    <property type="entry name" value="BLL1576 PROTEIN"/>
    <property type="match status" value="1"/>
</dbReference>
<sequence>MISISAQTLEQLQQENARLLALIGRRDNTIQNLQHQLHLFRTARFGRKSEKGVVPEQMALQFDEVYVASEVNASEEGSETQTETITYTRSKKSTGRKPLPKSLPYVEQIHDLSDDEKQCACGCALTHINDEVTEQLDVVPQMTFRVVHIRKKYACKGCSDTIRLAKLPKQPIDKAIATPGLLAAVINSKFNHHMPLYRQEAMFTSAGISVTRATLSNWLIKSADLMTPLVKLMEADINDYDIAYADETSLQVLKEKDRAPTQKSFMWLFLGGPPDKRAVVYQYHPTRGHQIPHDFFADFKGYVHADCYQAYVTLGQQEHIHHVACWAHARRYFVDVAKAHKKQGVAHQIVALIGKLYQIERELKDKAATPALVFMARVKKSRPIVLQIKALLDDAQLKVPPKSPLGAALFYSLTHWEALNIFLFDGRLELDNNLGERTIKPFVIGRKNWLFHGNDLGAKAGSILFSLIETCKQNKIETFSWFKYVLTHIRQASTLEQLENLLPYNIDHSLLTDMRSLPNLIMPEKSEVN</sequence>
<dbReference type="RefSeq" id="WP_051190669.1">
    <property type="nucleotide sequence ID" value="NZ_CAAAJG010000085.1"/>
</dbReference>
<evidence type="ECO:0000313" key="8">
    <source>
        <dbReference type="EMBL" id="STX61731.1"/>
    </source>
</evidence>
<reference evidence="5 9" key="1">
    <citation type="submission" date="2015-11" db="EMBL/GenBank/DDBJ databases">
        <title>Genomic analysis of 38 Legionella species identifies large and diverse effector repertoires.</title>
        <authorList>
            <person name="Burstein D."/>
            <person name="Amaro F."/>
            <person name="Zusman T."/>
            <person name="Lifshitz Z."/>
            <person name="Cohen O."/>
            <person name="Gilbert J.A."/>
            <person name="Pupko T."/>
            <person name="Shuman H.A."/>
            <person name="Segal G."/>
        </authorList>
    </citation>
    <scope>NUCLEOTIDE SEQUENCE [LARGE SCALE GENOMIC DNA]</scope>
    <source>
        <strain evidence="5 9">ATCC 43877</strain>
    </source>
</reference>
<organism evidence="7 10">
    <name type="scientific">Legionella moravica</name>
    <dbReference type="NCBI Taxonomy" id="39962"/>
    <lineage>
        <taxon>Bacteria</taxon>
        <taxon>Pseudomonadati</taxon>
        <taxon>Pseudomonadota</taxon>
        <taxon>Gammaproteobacteria</taxon>
        <taxon>Legionellales</taxon>
        <taxon>Legionellaceae</taxon>
        <taxon>Legionella</taxon>
    </lineage>
</organism>
<dbReference type="InterPro" id="IPR052344">
    <property type="entry name" value="Transposase-related"/>
</dbReference>
<dbReference type="InterPro" id="IPR039552">
    <property type="entry name" value="IS66_C"/>
</dbReference>
<evidence type="ECO:0000313" key="6">
    <source>
        <dbReference type="EMBL" id="STX61171.1"/>
    </source>
</evidence>
<dbReference type="NCBIfam" id="NF033517">
    <property type="entry name" value="transpos_IS66"/>
    <property type="match status" value="1"/>
</dbReference>
<dbReference type="OrthoDB" id="9800877at2"/>
<dbReference type="Proteomes" id="UP000054985">
    <property type="component" value="Unassembled WGS sequence"/>
</dbReference>
<dbReference type="EMBL" id="LNYN01000012">
    <property type="protein sequence ID" value="KTD37624.1"/>
    <property type="molecule type" value="Genomic_DNA"/>
</dbReference>
<feature type="domain" description="Transposase IS66 zinc-finger binding" evidence="2">
    <location>
        <begin position="116"/>
        <end position="158"/>
    </location>
</feature>
<accession>A0A378JXC9</accession>
<dbReference type="EMBL" id="UGOG01000001">
    <property type="protein sequence ID" value="STX61689.1"/>
    <property type="molecule type" value="Genomic_DNA"/>
</dbReference>
<evidence type="ECO:0000313" key="7">
    <source>
        <dbReference type="EMBL" id="STX61689.1"/>
    </source>
</evidence>
<keyword evidence="9" id="KW-1185">Reference proteome</keyword>
<evidence type="ECO:0000313" key="10">
    <source>
        <dbReference type="Proteomes" id="UP000254040"/>
    </source>
</evidence>
<dbReference type="EMBL" id="UGOG01000001">
    <property type="protein sequence ID" value="STX61171.1"/>
    <property type="molecule type" value="Genomic_DNA"/>
</dbReference>
<dbReference type="InterPro" id="IPR024463">
    <property type="entry name" value="Transposase_TnpC_homeodom"/>
</dbReference>
<dbReference type="Pfam" id="PF13817">
    <property type="entry name" value="DDE_Tnp_IS66_C"/>
    <property type="match status" value="1"/>
</dbReference>